<dbReference type="EMBL" id="KB445801">
    <property type="protein sequence ID" value="EMD34923.1"/>
    <property type="molecule type" value="Genomic_DNA"/>
</dbReference>
<dbReference type="GO" id="GO:0008483">
    <property type="term" value="F:transaminase activity"/>
    <property type="evidence" value="ECO:0007669"/>
    <property type="project" value="UniProtKB-KW"/>
</dbReference>
<dbReference type="AlphaFoldDB" id="M2QD25"/>
<name>M2QD25_CERS8</name>
<dbReference type="SUPFAM" id="SSF53383">
    <property type="entry name" value="PLP-dependent transferases"/>
    <property type="match status" value="1"/>
</dbReference>
<sequence>MSEDVRELVLGAQLLSLRARTSARVSQVLWHSGDAQSLERWQDRTRVERAAIAADEGKPYPLTSPAGYETVLGLTIPGYDGTIEHYRHDKASIVPSALKAQGRRVVLAQEPFALDWVPVWACHAYGVAALMEYPPLVELVKDKWSQDVIERAQELQEEIGSIGTYSHSKGVPLIRKHVAKFIEERDGYPSDPEDIFLTAGASAGISGVMPVAGPPQLTGTPHTTHAIVHARHRQSKTIRTRDGRIFLPLLASATGSSAVPCATYAEVVAVAQSCALRNEAPTLGTGLEMQKCKFGCDHQLPFIFTTQIHV</sequence>
<dbReference type="InterPro" id="IPR015421">
    <property type="entry name" value="PyrdxlP-dep_Trfase_major"/>
</dbReference>
<organism evidence="6 7">
    <name type="scientific">Ceriporiopsis subvermispora (strain B)</name>
    <name type="common">White-rot fungus</name>
    <name type="synonym">Gelatoporia subvermispora</name>
    <dbReference type="NCBI Taxonomy" id="914234"/>
    <lineage>
        <taxon>Eukaryota</taxon>
        <taxon>Fungi</taxon>
        <taxon>Dikarya</taxon>
        <taxon>Basidiomycota</taxon>
        <taxon>Agaricomycotina</taxon>
        <taxon>Agaricomycetes</taxon>
        <taxon>Polyporales</taxon>
        <taxon>Gelatoporiaceae</taxon>
        <taxon>Gelatoporia</taxon>
    </lineage>
</organism>
<evidence type="ECO:0000313" key="6">
    <source>
        <dbReference type="EMBL" id="EMD34923.1"/>
    </source>
</evidence>
<dbReference type="InterPro" id="IPR015424">
    <property type="entry name" value="PyrdxlP-dep_Trfase"/>
</dbReference>
<proteinExistence type="predicted"/>
<keyword evidence="5" id="KW-0663">Pyridoxal phosphate</keyword>
<evidence type="ECO:0000256" key="5">
    <source>
        <dbReference type="ARBA" id="ARBA00022898"/>
    </source>
</evidence>
<dbReference type="STRING" id="914234.M2QD25"/>
<dbReference type="InterPro" id="IPR045088">
    <property type="entry name" value="ALAT1/2-like"/>
</dbReference>
<gene>
    <name evidence="6" type="ORF">CERSUDRAFT_96835</name>
</gene>
<dbReference type="PANTHER" id="PTHR11751:SF29">
    <property type="entry name" value="ALANINE TRANSAMINASE"/>
    <property type="match status" value="1"/>
</dbReference>
<comment type="cofactor">
    <cofactor evidence="1">
        <name>pyridoxal 5'-phosphate</name>
        <dbReference type="ChEBI" id="CHEBI:597326"/>
    </cofactor>
</comment>
<keyword evidence="4" id="KW-0808">Transferase</keyword>
<dbReference type="PANTHER" id="PTHR11751">
    <property type="entry name" value="ALANINE AMINOTRANSFERASE"/>
    <property type="match status" value="1"/>
</dbReference>
<keyword evidence="7" id="KW-1185">Reference proteome</keyword>
<dbReference type="HOGENOM" id="CLU_897139_0_0_1"/>
<evidence type="ECO:0000313" key="7">
    <source>
        <dbReference type="Proteomes" id="UP000016930"/>
    </source>
</evidence>
<evidence type="ECO:0000256" key="4">
    <source>
        <dbReference type="ARBA" id="ARBA00022679"/>
    </source>
</evidence>
<dbReference type="Gene3D" id="1.10.287.1970">
    <property type="match status" value="1"/>
</dbReference>
<comment type="subunit">
    <text evidence="2">Homodimer.</text>
</comment>
<dbReference type="OrthoDB" id="1732682at2759"/>
<dbReference type="Proteomes" id="UP000016930">
    <property type="component" value="Unassembled WGS sequence"/>
</dbReference>
<protein>
    <submittedName>
        <fullName evidence="6">Uncharacterized protein</fullName>
    </submittedName>
</protein>
<keyword evidence="3" id="KW-0032">Aminotransferase</keyword>
<accession>M2QD25</accession>
<evidence type="ECO:0000256" key="3">
    <source>
        <dbReference type="ARBA" id="ARBA00022576"/>
    </source>
</evidence>
<reference evidence="6 7" key="1">
    <citation type="journal article" date="2012" name="Proc. Natl. Acad. Sci. U.S.A.">
        <title>Comparative genomics of Ceriporiopsis subvermispora and Phanerochaete chrysosporium provide insight into selective ligninolysis.</title>
        <authorList>
            <person name="Fernandez-Fueyo E."/>
            <person name="Ruiz-Duenas F.J."/>
            <person name="Ferreira P."/>
            <person name="Floudas D."/>
            <person name="Hibbett D.S."/>
            <person name="Canessa P."/>
            <person name="Larrondo L.F."/>
            <person name="James T.Y."/>
            <person name="Seelenfreund D."/>
            <person name="Lobos S."/>
            <person name="Polanco R."/>
            <person name="Tello M."/>
            <person name="Honda Y."/>
            <person name="Watanabe T."/>
            <person name="Watanabe T."/>
            <person name="Ryu J.S."/>
            <person name="Kubicek C.P."/>
            <person name="Schmoll M."/>
            <person name="Gaskell J."/>
            <person name="Hammel K.E."/>
            <person name="St John F.J."/>
            <person name="Vanden Wymelenberg A."/>
            <person name="Sabat G."/>
            <person name="Splinter BonDurant S."/>
            <person name="Syed K."/>
            <person name="Yadav J.S."/>
            <person name="Doddapaneni H."/>
            <person name="Subramanian V."/>
            <person name="Lavin J.L."/>
            <person name="Oguiza J.A."/>
            <person name="Perez G."/>
            <person name="Pisabarro A.G."/>
            <person name="Ramirez L."/>
            <person name="Santoyo F."/>
            <person name="Master E."/>
            <person name="Coutinho P.M."/>
            <person name="Henrissat B."/>
            <person name="Lombard V."/>
            <person name="Magnuson J.K."/>
            <person name="Kuees U."/>
            <person name="Hori C."/>
            <person name="Igarashi K."/>
            <person name="Samejima M."/>
            <person name="Held B.W."/>
            <person name="Barry K.W."/>
            <person name="LaButti K.M."/>
            <person name="Lapidus A."/>
            <person name="Lindquist E.A."/>
            <person name="Lucas S.M."/>
            <person name="Riley R."/>
            <person name="Salamov A.A."/>
            <person name="Hoffmeister D."/>
            <person name="Schwenk D."/>
            <person name="Hadar Y."/>
            <person name="Yarden O."/>
            <person name="de Vries R.P."/>
            <person name="Wiebenga A."/>
            <person name="Stenlid J."/>
            <person name="Eastwood D."/>
            <person name="Grigoriev I.V."/>
            <person name="Berka R.M."/>
            <person name="Blanchette R.A."/>
            <person name="Kersten P."/>
            <person name="Martinez A.T."/>
            <person name="Vicuna R."/>
            <person name="Cullen D."/>
        </authorList>
    </citation>
    <scope>NUCLEOTIDE SEQUENCE [LARGE SCALE GENOMIC DNA]</scope>
    <source>
        <strain evidence="6 7">B</strain>
    </source>
</reference>
<evidence type="ECO:0000256" key="2">
    <source>
        <dbReference type="ARBA" id="ARBA00011738"/>
    </source>
</evidence>
<evidence type="ECO:0000256" key="1">
    <source>
        <dbReference type="ARBA" id="ARBA00001933"/>
    </source>
</evidence>
<dbReference type="Gene3D" id="3.40.640.10">
    <property type="entry name" value="Type I PLP-dependent aspartate aminotransferase-like (Major domain)"/>
    <property type="match status" value="1"/>
</dbReference>